<feature type="compositionally biased region" description="Acidic residues" evidence="1">
    <location>
        <begin position="151"/>
        <end position="172"/>
    </location>
</feature>
<sequence>MENKAATKCVAGNILQKQCHNFDSVRKQNAGTSVQVQLKKIESALLGKSCESCLSNGVKLNSISTRNTKIAFNLPIVPSSASLRKIQDPYQLATRRVASLRRSFRRRDNGRSVSGLSEEKRTDRLVNPLEVDDEATEFTRLVVNVTHPPFPEEEVKEEEEEEENRDDELERG</sequence>
<keyword evidence="3" id="KW-1185">Reference proteome</keyword>
<dbReference type="EMBL" id="JAHYIQ010000003">
    <property type="protein sequence ID" value="KAK1133413.1"/>
    <property type="molecule type" value="Genomic_DNA"/>
</dbReference>
<organism evidence="2 3">
    <name type="scientific">Melipona bicolor</name>
    <dbReference type="NCBI Taxonomy" id="60889"/>
    <lineage>
        <taxon>Eukaryota</taxon>
        <taxon>Metazoa</taxon>
        <taxon>Ecdysozoa</taxon>
        <taxon>Arthropoda</taxon>
        <taxon>Hexapoda</taxon>
        <taxon>Insecta</taxon>
        <taxon>Pterygota</taxon>
        <taxon>Neoptera</taxon>
        <taxon>Endopterygota</taxon>
        <taxon>Hymenoptera</taxon>
        <taxon>Apocrita</taxon>
        <taxon>Aculeata</taxon>
        <taxon>Apoidea</taxon>
        <taxon>Anthophila</taxon>
        <taxon>Apidae</taxon>
        <taxon>Melipona</taxon>
    </lineage>
</organism>
<evidence type="ECO:0000313" key="2">
    <source>
        <dbReference type="EMBL" id="KAK1133413.1"/>
    </source>
</evidence>
<dbReference type="AlphaFoldDB" id="A0AA40G945"/>
<feature type="region of interest" description="Disordered" evidence="1">
    <location>
        <begin position="147"/>
        <end position="172"/>
    </location>
</feature>
<dbReference type="Proteomes" id="UP001177670">
    <property type="component" value="Unassembled WGS sequence"/>
</dbReference>
<gene>
    <name evidence="2" type="ORF">K0M31_011224</name>
</gene>
<proteinExistence type="predicted"/>
<accession>A0AA40G945</accession>
<name>A0AA40G945_9HYME</name>
<protein>
    <submittedName>
        <fullName evidence="2">Uncharacterized protein</fullName>
    </submittedName>
</protein>
<comment type="caution">
    <text evidence="2">The sequence shown here is derived from an EMBL/GenBank/DDBJ whole genome shotgun (WGS) entry which is preliminary data.</text>
</comment>
<reference evidence="2" key="1">
    <citation type="submission" date="2021-10" db="EMBL/GenBank/DDBJ databases">
        <title>Melipona bicolor Genome sequencing and assembly.</title>
        <authorList>
            <person name="Araujo N.S."/>
            <person name="Arias M.C."/>
        </authorList>
    </citation>
    <scope>NUCLEOTIDE SEQUENCE</scope>
    <source>
        <strain evidence="2">USP_2M_L1-L4_2017</strain>
        <tissue evidence="2">Whole body</tissue>
    </source>
</reference>
<evidence type="ECO:0000256" key="1">
    <source>
        <dbReference type="SAM" id="MobiDB-lite"/>
    </source>
</evidence>
<evidence type="ECO:0000313" key="3">
    <source>
        <dbReference type="Proteomes" id="UP001177670"/>
    </source>
</evidence>